<feature type="domain" description="Complex 1 LYR protein" evidence="1">
    <location>
        <begin position="7"/>
        <end position="66"/>
    </location>
</feature>
<evidence type="ECO:0000313" key="2">
    <source>
        <dbReference type="EMBL" id="KAF2075973.1"/>
    </source>
</evidence>
<dbReference type="Proteomes" id="UP000695562">
    <property type="component" value="Unassembled WGS sequence"/>
</dbReference>
<name>A0A8J4V203_9MYCE</name>
<proteinExistence type="predicted"/>
<dbReference type="InterPro" id="IPR045298">
    <property type="entry name" value="Complex1_LYR_LYRM7"/>
</dbReference>
<dbReference type="CDD" id="cd20267">
    <property type="entry name" value="Complex1_LYR_LYRM7"/>
    <property type="match status" value="1"/>
</dbReference>
<evidence type="ECO:0000259" key="1">
    <source>
        <dbReference type="Pfam" id="PF05347"/>
    </source>
</evidence>
<accession>A0A8J4V203</accession>
<dbReference type="Pfam" id="PF05347">
    <property type="entry name" value="Complex1_LYR"/>
    <property type="match status" value="1"/>
</dbReference>
<dbReference type="EMBL" id="AJWJ01000078">
    <property type="protein sequence ID" value="KAF2075973.1"/>
    <property type="molecule type" value="Genomic_DNA"/>
</dbReference>
<protein>
    <recommendedName>
        <fullName evidence="1">Complex 1 LYR protein domain-containing protein</fullName>
    </recommendedName>
</protein>
<gene>
    <name evidence="2" type="ORF">CYY_002729</name>
</gene>
<organism evidence="2 3">
    <name type="scientific">Polysphondylium violaceum</name>
    <dbReference type="NCBI Taxonomy" id="133409"/>
    <lineage>
        <taxon>Eukaryota</taxon>
        <taxon>Amoebozoa</taxon>
        <taxon>Evosea</taxon>
        <taxon>Eumycetozoa</taxon>
        <taxon>Dictyostelia</taxon>
        <taxon>Dictyosteliales</taxon>
        <taxon>Dictyosteliaceae</taxon>
        <taxon>Polysphondylium</taxon>
    </lineage>
</organism>
<evidence type="ECO:0000313" key="3">
    <source>
        <dbReference type="Proteomes" id="UP000695562"/>
    </source>
</evidence>
<dbReference type="InterPro" id="IPR008011">
    <property type="entry name" value="Complex1_LYR_dom"/>
</dbReference>
<sequence>MATTSRKEAIRLYRDIIRTLRPFTHTNEQGIMWKDILKESTRKEYEMAKYETDATRVVQLIMVGRDCLMRIQEGMFTGKVNQDAPPPDDNPFTRI</sequence>
<dbReference type="OrthoDB" id="74240at2759"/>
<dbReference type="PANTHER" id="PTHR47484">
    <property type="entry name" value="COMPLEX 1 PROTEIN CONTAINING PROTEIN, EXPRESSED"/>
    <property type="match status" value="1"/>
</dbReference>
<comment type="caution">
    <text evidence="2">The sequence shown here is derived from an EMBL/GenBank/DDBJ whole genome shotgun (WGS) entry which is preliminary data.</text>
</comment>
<dbReference type="AlphaFoldDB" id="A0A8J4V203"/>
<keyword evidence="3" id="KW-1185">Reference proteome</keyword>
<dbReference type="GO" id="GO:0005739">
    <property type="term" value="C:mitochondrion"/>
    <property type="evidence" value="ECO:0007669"/>
    <property type="project" value="GOC"/>
</dbReference>
<dbReference type="GO" id="GO:0034551">
    <property type="term" value="P:mitochondrial respiratory chain complex III assembly"/>
    <property type="evidence" value="ECO:0007669"/>
    <property type="project" value="InterPro"/>
</dbReference>
<dbReference type="PANTHER" id="PTHR47484:SF1">
    <property type="entry name" value="COMPLEX 1 PROTEIN CONTAINING PROTEIN, EXPRESSED"/>
    <property type="match status" value="1"/>
</dbReference>
<reference evidence="2" key="1">
    <citation type="submission" date="2020-01" db="EMBL/GenBank/DDBJ databases">
        <title>Development of genomics and gene disruption for Polysphondylium violaceum indicates a role for the polyketide synthase stlB in stalk morphogenesis.</title>
        <authorList>
            <person name="Narita B."/>
            <person name="Kawabe Y."/>
            <person name="Kin K."/>
            <person name="Saito T."/>
            <person name="Gibbs R."/>
            <person name="Kuspa A."/>
            <person name="Muzny D."/>
            <person name="Queller D."/>
            <person name="Richards S."/>
            <person name="Strassman J."/>
            <person name="Sucgang R."/>
            <person name="Worley K."/>
            <person name="Schaap P."/>
        </authorList>
    </citation>
    <scope>NUCLEOTIDE SEQUENCE</scope>
    <source>
        <strain evidence="2">QSvi11</strain>
    </source>
</reference>